<gene>
    <name evidence="2" type="ORF">Cvel_12391</name>
</gene>
<sequence length="161" mass="16989">MLLGSSLSGVTGDRERGQGTVAVPTSNQSEGMGKTSVPPSLYRIDWGVFKDICLDAGTRRRTAVTSQCAGRGSSQVPAGHVPKHFDVIGEASKEGKLLPFVYLLHRHQPEKTAKFAPGTRRNSSSVSPKTNIERRKEDAPGPGRGGHMAPRGSVAKGGAAE</sequence>
<feature type="region of interest" description="Disordered" evidence="1">
    <location>
        <begin position="1"/>
        <end position="37"/>
    </location>
</feature>
<evidence type="ECO:0000256" key="1">
    <source>
        <dbReference type="SAM" id="MobiDB-lite"/>
    </source>
</evidence>
<proteinExistence type="predicted"/>
<evidence type="ECO:0000313" key="2">
    <source>
        <dbReference type="EMBL" id="CEM53945.1"/>
    </source>
</evidence>
<accession>A0A0G4IA70</accession>
<dbReference type="VEuPathDB" id="CryptoDB:Cvel_12391"/>
<protein>
    <submittedName>
        <fullName evidence="2">Uncharacterized protein</fullName>
    </submittedName>
</protein>
<dbReference type="AlphaFoldDB" id="A0A0G4IA70"/>
<feature type="compositionally biased region" description="Polar residues" evidence="1">
    <location>
        <begin position="120"/>
        <end position="130"/>
    </location>
</feature>
<reference evidence="2" key="1">
    <citation type="submission" date="2014-11" db="EMBL/GenBank/DDBJ databases">
        <authorList>
            <person name="Otto D Thomas"/>
            <person name="Naeem Raeece"/>
        </authorList>
    </citation>
    <scope>NUCLEOTIDE SEQUENCE</scope>
</reference>
<name>A0A0G4IA70_9ALVE</name>
<feature type="region of interest" description="Disordered" evidence="1">
    <location>
        <begin position="110"/>
        <end position="161"/>
    </location>
</feature>
<dbReference type="EMBL" id="CDMZ01005742">
    <property type="protein sequence ID" value="CEM53945.1"/>
    <property type="molecule type" value="Genomic_DNA"/>
</dbReference>
<organism evidence="2">
    <name type="scientific">Chromera velia CCMP2878</name>
    <dbReference type="NCBI Taxonomy" id="1169474"/>
    <lineage>
        <taxon>Eukaryota</taxon>
        <taxon>Sar</taxon>
        <taxon>Alveolata</taxon>
        <taxon>Colpodellida</taxon>
        <taxon>Chromeraceae</taxon>
        <taxon>Chromera</taxon>
    </lineage>
</organism>